<name>A0A192C885_ECO25</name>
<reference evidence="1 2" key="1">
    <citation type="submission" date="2016-03" db="EMBL/GenBank/DDBJ databases">
        <title>Genome Sequence and Comparative Pathogenic Determinants of Uropathogenic Escherichia coli O25b:H4, a Clinical Isolate from Saudi Arabia.</title>
        <authorList>
            <person name="Alyamani E.A.J."/>
            <person name="Khiyami M.A."/>
            <person name="Booq R.Y."/>
            <person name="Bahwerth F.S."/>
            <person name="Vaisvil B."/>
            <person name="Schmitt D.P."/>
            <person name="Kapatral V."/>
        </authorList>
    </citation>
    <scope>NUCLEOTIDE SEQUENCE [LARGE SCALE GENOMIC DNA]</scope>
    <source>
        <strain evidence="1 2">O25b:H4</strain>
    </source>
</reference>
<dbReference type="Proteomes" id="UP000183316">
    <property type="component" value="Chromosome"/>
</dbReference>
<evidence type="ECO:0000313" key="2">
    <source>
        <dbReference type="Proteomes" id="UP000183316"/>
    </source>
</evidence>
<dbReference type="EMBL" id="CP015085">
    <property type="protein sequence ID" value="ANK02125.1"/>
    <property type="molecule type" value="Genomic_DNA"/>
</dbReference>
<proteinExistence type="predicted"/>
<gene>
    <name evidence="1" type="ORF">WLH_00864</name>
</gene>
<dbReference type="PATRIC" id="fig|941280.3.peg.856"/>
<sequence length="77" mass="8704">MAGHNSRYKTLLNSSDFPSVVRRLHFTGSKLTIICSLMTTLKTCIRTITYLSDIGCLEIQGACLERYKDTFTPVMIK</sequence>
<dbReference type="AlphaFoldDB" id="A0A192C885"/>
<organism evidence="1 2">
    <name type="scientific">Escherichia coli O25b:H4</name>
    <dbReference type="NCBI Taxonomy" id="941280"/>
    <lineage>
        <taxon>Bacteria</taxon>
        <taxon>Pseudomonadati</taxon>
        <taxon>Pseudomonadota</taxon>
        <taxon>Gammaproteobacteria</taxon>
        <taxon>Enterobacterales</taxon>
        <taxon>Enterobacteriaceae</taxon>
        <taxon>Escherichia</taxon>
    </lineage>
</organism>
<protein>
    <recommendedName>
        <fullName evidence="3">Nitrite extrusion protein 2</fullName>
    </recommendedName>
</protein>
<evidence type="ECO:0008006" key="3">
    <source>
        <dbReference type="Google" id="ProtNLM"/>
    </source>
</evidence>
<evidence type="ECO:0000313" key="1">
    <source>
        <dbReference type="EMBL" id="ANK02125.1"/>
    </source>
</evidence>
<accession>A0A192C885</accession>